<dbReference type="GO" id="GO:0047355">
    <property type="term" value="F:CDP-glycerol glycerophosphotransferase activity"/>
    <property type="evidence" value="ECO:0007669"/>
    <property type="project" value="InterPro"/>
</dbReference>
<evidence type="ECO:0000256" key="4">
    <source>
        <dbReference type="ARBA" id="ARBA00022679"/>
    </source>
</evidence>
<dbReference type="RefSeq" id="WP_127343141.1">
    <property type="nucleotide sequence ID" value="NZ_RJJX01000006.1"/>
</dbReference>
<keyword evidence="9" id="KW-1185">Reference proteome</keyword>
<dbReference type="Gene3D" id="3.40.50.11820">
    <property type="match status" value="1"/>
</dbReference>
<keyword evidence="4" id="KW-0808">Transferase</keyword>
<comment type="caution">
    <text evidence="8">The sequence shown here is derived from an EMBL/GenBank/DDBJ whole genome shotgun (WGS) entry which is preliminary data.</text>
</comment>
<dbReference type="InterPro" id="IPR051612">
    <property type="entry name" value="Teichoic_Acid_Biosynth"/>
</dbReference>
<dbReference type="PANTHER" id="PTHR37316:SF3">
    <property type="entry name" value="TEICHOIC ACID GLYCEROL-PHOSPHATE TRANSFERASE"/>
    <property type="match status" value="1"/>
</dbReference>
<protein>
    <submittedName>
        <fullName evidence="8">Uncharacterized protein</fullName>
    </submittedName>
</protein>
<reference evidence="8 9" key="1">
    <citation type="submission" date="2018-11" db="EMBL/GenBank/DDBJ databases">
        <title>Parancylomarina longa gen. nov., sp. nov., isolated from sediments of southern Okinawa.</title>
        <authorList>
            <person name="Fu T."/>
        </authorList>
    </citation>
    <scope>NUCLEOTIDE SEQUENCE [LARGE SCALE GENOMIC DNA]</scope>
    <source>
        <strain evidence="8 9">T3-2 S1-C</strain>
    </source>
</reference>
<dbReference type="InterPro" id="IPR043149">
    <property type="entry name" value="TagF_N"/>
</dbReference>
<evidence type="ECO:0000256" key="3">
    <source>
        <dbReference type="ARBA" id="ARBA00022475"/>
    </source>
</evidence>
<comment type="subcellular location">
    <subcellularLocation>
        <location evidence="1">Cell membrane</location>
        <topology evidence="1">Peripheral membrane protein</topology>
    </subcellularLocation>
</comment>
<evidence type="ECO:0000256" key="7">
    <source>
        <dbReference type="SAM" id="Phobius"/>
    </source>
</evidence>
<dbReference type="GO" id="GO:0005886">
    <property type="term" value="C:plasma membrane"/>
    <property type="evidence" value="ECO:0007669"/>
    <property type="project" value="UniProtKB-SubCell"/>
</dbReference>
<keyword evidence="7" id="KW-0812">Transmembrane</keyword>
<accession>A0A434AW61</accession>
<sequence length="412" mass="49592">MNSKYTKGQQFVNFMQKIVLLHIALFFMRWFYYLIEKLSRKDKRIVLFFLTEKFFFDNSKYLFEYMREKNDFNSILFTPHRDLYQQLKQKFPGEVVYAWSLKGFLLFLKSKQVILSYGISAAAFFPYYLHEKCKNIIYLGHGTPMKKMALQTPVWRKYGKQHQLQKYTYMAACSPLEQIIHGAGFNIDMNHVWVSGLPRNDYLLKEFNLSPELLLRNPFLDRKIILYAPTWREEGHKTQFFPFEDFDAGKLSAFLEKEDAYILVRGHKEDIKRKSIEKHKDFFAIDRVIKADQDRFPDVYQLLPFVDILVTDYSSLWIDYLLLDRPIVYLPYDLEEYRQYKGFFINFEENTPGAKPTTQKEFLIHLQRYIAKPQTHAKWRKKIRDLYHEYQEAGSCERVYKKIKTEVMNSKE</sequence>
<gene>
    <name evidence="8" type="ORF">DLK05_06290</name>
</gene>
<feature type="transmembrane region" description="Helical" evidence="7">
    <location>
        <begin position="14"/>
        <end position="35"/>
    </location>
</feature>
<name>A0A434AW61_9BACT</name>
<keyword evidence="7" id="KW-1133">Transmembrane helix</keyword>
<organism evidence="8 9">
    <name type="scientific">Ancylomarina longa</name>
    <dbReference type="NCBI Taxonomy" id="2487017"/>
    <lineage>
        <taxon>Bacteria</taxon>
        <taxon>Pseudomonadati</taxon>
        <taxon>Bacteroidota</taxon>
        <taxon>Bacteroidia</taxon>
        <taxon>Marinilabiliales</taxon>
        <taxon>Marinifilaceae</taxon>
        <taxon>Ancylomarina</taxon>
    </lineage>
</organism>
<dbReference type="OrthoDB" id="9811865at2"/>
<dbReference type="InterPro" id="IPR043148">
    <property type="entry name" value="TagF_C"/>
</dbReference>
<dbReference type="GO" id="GO:0019350">
    <property type="term" value="P:teichoic acid biosynthetic process"/>
    <property type="evidence" value="ECO:0007669"/>
    <property type="project" value="UniProtKB-KW"/>
</dbReference>
<proteinExistence type="inferred from homology"/>
<evidence type="ECO:0000256" key="6">
    <source>
        <dbReference type="ARBA" id="ARBA00023136"/>
    </source>
</evidence>
<dbReference type="InterPro" id="IPR007554">
    <property type="entry name" value="Glycerophosphate_synth"/>
</dbReference>
<evidence type="ECO:0000256" key="2">
    <source>
        <dbReference type="ARBA" id="ARBA00010488"/>
    </source>
</evidence>
<dbReference type="Proteomes" id="UP000282985">
    <property type="component" value="Unassembled WGS sequence"/>
</dbReference>
<evidence type="ECO:0000256" key="5">
    <source>
        <dbReference type="ARBA" id="ARBA00022944"/>
    </source>
</evidence>
<keyword evidence="6 7" id="KW-0472">Membrane</keyword>
<keyword evidence="5" id="KW-0777">Teichoic acid biosynthesis</keyword>
<evidence type="ECO:0000313" key="9">
    <source>
        <dbReference type="Proteomes" id="UP000282985"/>
    </source>
</evidence>
<evidence type="ECO:0000313" key="8">
    <source>
        <dbReference type="EMBL" id="RUT78745.1"/>
    </source>
</evidence>
<dbReference type="Pfam" id="PF04464">
    <property type="entry name" value="Glyphos_transf"/>
    <property type="match status" value="1"/>
</dbReference>
<dbReference type="Gene3D" id="3.40.50.12580">
    <property type="match status" value="1"/>
</dbReference>
<evidence type="ECO:0000256" key="1">
    <source>
        <dbReference type="ARBA" id="ARBA00004202"/>
    </source>
</evidence>
<comment type="similarity">
    <text evidence="2">Belongs to the CDP-glycerol glycerophosphotransferase family.</text>
</comment>
<dbReference type="EMBL" id="RJJX01000006">
    <property type="protein sequence ID" value="RUT78745.1"/>
    <property type="molecule type" value="Genomic_DNA"/>
</dbReference>
<dbReference type="AlphaFoldDB" id="A0A434AW61"/>
<dbReference type="PANTHER" id="PTHR37316">
    <property type="entry name" value="TEICHOIC ACID GLYCEROL-PHOSPHATE PRIMASE"/>
    <property type="match status" value="1"/>
</dbReference>
<keyword evidence="3" id="KW-1003">Cell membrane</keyword>
<dbReference type="SUPFAM" id="SSF53756">
    <property type="entry name" value="UDP-Glycosyltransferase/glycogen phosphorylase"/>
    <property type="match status" value="1"/>
</dbReference>